<dbReference type="Proteomes" id="UP000467006">
    <property type="component" value="Chromosome"/>
</dbReference>
<name>A0A7I7K197_9MYCO</name>
<protein>
    <submittedName>
        <fullName evidence="1">Uncharacterized protein</fullName>
    </submittedName>
</protein>
<evidence type="ECO:0000313" key="1">
    <source>
        <dbReference type="EMBL" id="BBX17930.1"/>
    </source>
</evidence>
<keyword evidence="2" id="KW-1185">Reference proteome</keyword>
<proteinExistence type="predicted"/>
<reference evidence="1 2" key="1">
    <citation type="journal article" date="2019" name="Emerg. Microbes Infect.">
        <title>Comprehensive subspecies identification of 175 nontuberculous mycobacteria species based on 7547 genomic profiles.</title>
        <authorList>
            <person name="Matsumoto Y."/>
            <person name="Kinjo T."/>
            <person name="Motooka D."/>
            <person name="Nabeya D."/>
            <person name="Jung N."/>
            <person name="Uechi K."/>
            <person name="Horii T."/>
            <person name="Iida T."/>
            <person name="Fujita J."/>
            <person name="Nakamura S."/>
        </authorList>
    </citation>
    <scope>NUCLEOTIDE SEQUENCE [LARGE SCALE GENOMIC DNA]</scope>
    <source>
        <strain evidence="1 2">JCM 6396</strain>
    </source>
</reference>
<dbReference type="EMBL" id="AP022563">
    <property type="protein sequence ID" value="BBX17930.1"/>
    <property type="molecule type" value="Genomic_DNA"/>
</dbReference>
<dbReference type="KEGG" id="mdu:MDUV_27900"/>
<dbReference type="AlphaFoldDB" id="A0A7I7K197"/>
<organism evidence="1 2">
    <name type="scientific">Mycolicibacterium duvalii</name>
    <dbReference type="NCBI Taxonomy" id="39688"/>
    <lineage>
        <taxon>Bacteria</taxon>
        <taxon>Bacillati</taxon>
        <taxon>Actinomycetota</taxon>
        <taxon>Actinomycetes</taxon>
        <taxon>Mycobacteriales</taxon>
        <taxon>Mycobacteriaceae</taxon>
        <taxon>Mycolicibacterium</taxon>
    </lineage>
</organism>
<accession>A0A7I7K197</accession>
<sequence>MLDDEVDQLRAAGERFDQGRLDEATTMAAHIRRLVHRTDDSPALIDGLGLGGRLTWVDTAGVPSPKTACATACLTLTKVSPRARNHREFVPKMGLYPPAPIRTRDGGQIDRGSRIPFEHWWTNPVIRDVDGTEYTRKQLVLALASRPGSARDPETWAASNALRASATLSAPVASNPVLASIRQIAYEVVQSITQQRTLIDDAATPLAG</sequence>
<gene>
    <name evidence="1" type="ORF">MDUV_27900</name>
</gene>
<evidence type="ECO:0000313" key="2">
    <source>
        <dbReference type="Proteomes" id="UP000467006"/>
    </source>
</evidence>